<keyword evidence="4 8" id="KW-0812">Transmembrane</keyword>
<accession>A0A108U9G5</accession>
<evidence type="ECO:0000256" key="4">
    <source>
        <dbReference type="ARBA" id="ARBA00022692"/>
    </source>
</evidence>
<keyword evidence="13" id="KW-0675">Receptor</keyword>
<evidence type="ECO:0000259" key="12">
    <source>
        <dbReference type="Pfam" id="PF07715"/>
    </source>
</evidence>
<dbReference type="SUPFAM" id="SSF56935">
    <property type="entry name" value="Porins"/>
    <property type="match status" value="1"/>
</dbReference>
<dbReference type="Pfam" id="PF00593">
    <property type="entry name" value="TonB_dep_Rec_b-barrel"/>
    <property type="match status" value="1"/>
</dbReference>
<evidence type="ECO:0000259" key="11">
    <source>
        <dbReference type="Pfam" id="PF00593"/>
    </source>
</evidence>
<dbReference type="PANTHER" id="PTHR47234:SF3">
    <property type="entry name" value="SECRETIN_TONB SHORT N-TERMINAL DOMAIN-CONTAINING PROTEIN"/>
    <property type="match status" value="1"/>
</dbReference>
<evidence type="ECO:0000313" key="14">
    <source>
        <dbReference type="Proteomes" id="UP000023435"/>
    </source>
</evidence>
<evidence type="ECO:0000256" key="3">
    <source>
        <dbReference type="ARBA" id="ARBA00022452"/>
    </source>
</evidence>
<dbReference type="PANTHER" id="PTHR47234">
    <property type="match status" value="1"/>
</dbReference>
<dbReference type="EMBL" id="JAJA02000001">
    <property type="protein sequence ID" value="KWS04991.1"/>
    <property type="molecule type" value="Genomic_DNA"/>
</dbReference>
<dbReference type="RefSeq" id="WP_036112456.1">
    <property type="nucleotide sequence ID" value="NZ_JAJA02000001.1"/>
</dbReference>
<dbReference type="InterPro" id="IPR000531">
    <property type="entry name" value="Beta-barrel_TonB"/>
</dbReference>
<evidence type="ECO:0000256" key="1">
    <source>
        <dbReference type="ARBA" id="ARBA00004571"/>
    </source>
</evidence>
<dbReference type="Proteomes" id="UP000023435">
    <property type="component" value="Unassembled WGS sequence"/>
</dbReference>
<feature type="domain" description="TonB-dependent receptor plug" evidence="12">
    <location>
        <begin position="58"/>
        <end position="178"/>
    </location>
</feature>
<evidence type="ECO:0000313" key="13">
    <source>
        <dbReference type="EMBL" id="KWS04991.1"/>
    </source>
</evidence>
<dbReference type="Pfam" id="PF07715">
    <property type="entry name" value="Plug"/>
    <property type="match status" value="1"/>
</dbReference>
<dbReference type="Gene3D" id="2.40.170.20">
    <property type="entry name" value="TonB-dependent receptor, beta-barrel domain"/>
    <property type="match status" value="1"/>
</dbReference>
<feature type="signal peptide" evidence="10">
    <location>
        <begin position="1"/>
        <end position="29"/>
    </location>
</feature>
<comment type="similarity">
    <text evidence="8 9">Belongs to the TonB-dependent receptor family.</text>
</comment>
<evidence type="ECO:0000256" key="6">
    <source>
        <dbReference type="ARBA" id="ARBA00023136"/>
    </source>
</evidence>
<keyword evidence="3 8" id="KW-1134">Transmembrane beta strand</keyword>
<dbReference type="CDD" id="cd01347">
    <property type="entry name" value="ligand_gated_channel"/>
    <property type="match status" value="1"/>
</dbReference>
<keyword evidence="7 8" id="KW-0998">Cell outer membrane</keyword>
<feature type="domain" description="TonB-dependent receptor-like beta-barrel" evidence="11">
    <location>
        <begin position="293"/>
        <end position="787"/>
    </location>
</feature>
<dbReference type="InterPro" id="IPR037066">
    <property type="entry name" value="Plug_dom_sf"/>
</dbReference>
<dbReference type="Gene3D" id="2.170.130.10">
    <property type="entry name" value="TonB-dependent receptor, plug domain"/>
    <property type="match status" value="1"/>
</dbReference>
<dbReference type="InterPro" id="IPR012910">
    <property type="entry name" value="Plug_dom"/>
</dbReference>
<evidence type="ECO:0000256" key="8">
    <source>
        <dbReference type="PROSITE-ProRule" id="PRU01360"/>
    </source>
</evidence>
<organism evidence="13 14">
    <name type="scientific">Lysobacter capsici AZ78</name>
    <dbReference type="NCBI Taxonomy" id="1444315"/>
    <lineage>
        <taxon>Bacteria</taxon>
        <taxon>Pseudomonadati</taxon>
        <taxon>Pseudomonadota</taxon>
        <taxon>Gammaproteobacteria</taxon>
        <taxon>Lysobacterales</taxon>
        <taxon>Lysobacteraceae</taxon>
        <taxon>Lysobacter</taxon>
    </lineage>
</organism>
<evidence type="ECO:0000256" key="2">
    <source>
        <dbReference type="ARBA" id="ARBA00022448"/>
    </source>
</evidence>
<feature type="chain" id="PRO_5007131722" evidence="10">
    <location>
        <begin position="30"/>
        <end position="832"/>
    </location>
</feature>
<sequence>MSSVHRNRLALAVAAAMAASAFVPSAALAQDAAPASRDATTLDAVQVTGSRARGRAAEDTAAPVDVIGKEELNATGATEIGQILQMLEPSFNFSRTFVSDGTDILRPATLRSLGPDQVLVLVNGKRRHQQALVNVQQTIGRGSAGTDINAIPLSAIERIEVLRDGAAAQYGSDAISGVINIILKKQTEETQLSFQAGKNYAGDGANYQGSVNTGVKLGDDGGFLNLSLEYRDRAETNRAGPDSLRVNPPRVTQRLGDADATDAYFWFNGGLPVGAGELYWFGGLSRRKGDSSGFFRSPGDNRTVPALYPDGFLPNILTTVDDTSLAVGYKATINDNWDWDISVNRGRSKFGFEESNSVNVSWWYEPKPGGGIYAESPTRADTGTLQFDQTTFNLDFRGTLKGFNDRPLYLGTGVEYRKDDYQIRAGAPVTYTYGRTNNRAINIVGQTGDTAQPGMQGFPGFSPNEAVDDGRHNYAIYLDAETNLTDKFLLGGAVRYEDYSDFGNTTTGKLSARFDATEQFALRGTVSTGFRAPGVQQLFYSQRSTNLNAAGVLTDTLTARQDSAVTRAFGIEPLKEETSKSASVGFVLKPNDRFSLTMDVFRIDIDDRIIFSSNIQPESVGTNGQPCAPGNGNCPIRAILDPIGVGQVLFFTNAIDTRTTGVDIVANHNTEFAGGSKLNLTALVHFNKTEVKDRRSQSSILSPSALFDDTQVTLIERGQPREHHVLQGVYEINKWEWTARANYYGPVTGEGFTPGVKQTWGGKWLGDLAVRYKFNDKTSVTVGGNNIFDTYPDKWDPQTGAPFPQLGFKYGWETLPFGMNGGSYYARIDYRF</sequence>
<dbReference type="GO" id="GO:0009279">
    <property type="term" value="C:cell outer membrane"/>
    <property type="evidence" value="ECO:0007669"/>
    <property type="project" value="UniProtKB-SubCell"/>
</dbReference>
<gene>
    <name evidence="13" type="ORF">AZ78_2541</name>
</gene>
<name>A0A108U9G5_9GAMM</name>
<evidence type="ECO:0000256" key="7">
    <source>
        <dbReference type="ARBA" id="ARBA00023237"/>
    </source>
</evidence>
<keyword evidence="2 8" id="KW-0813">Transport</keyword>
<dbReference type="PROSITE" id="PS52016">
    <property type="entry name" value="TONB_DEPENDENT_REC_3"/>
    <property type="match status" value="1"/>
</dbReference>
<keyword evidence="14" id="KW-1185">Reference proteome</keyword>
<evidence type="ECO:0000256" key="5">
    <source>
        <dbReference type="ARBA" id="ARBA00023077"/>
    </source>
</evidence>
<dbReference type="AlphaFoldDB" id="A0A108U9G5"/>
<comment type="subcellular location">
    <subcellularLocation>
        <location evidence="1 8">Cell outer membrane</location>
        <topology evidence="1 8">Multi-pass membrane protein</topology>
    </subcellularLocation>
</comment>
<keyword evidence="10" id="KW-0732">Signal</keyword>
<keyword evidence="6 8" id="KW-0472">Membrane</keyword>
<keyword evidence="5 9" id="KW-0798">TonB box</keyword>
<dbReference type="OrthoDB" id="9805434at2"/>
<evidence type="ECO:0000256" key="9">
    <source>
        <dbReference type="RuleBase" id="RU003357"/>
    </source>
</evidence>
<reference evidence="13 14" key="1">
    <citation type="journal article" date="2014" name="Genome Announc.">
        <title>Draft Genome Sequence of Lysobacter capsici AZ78, a Bacterium Antagonistic to Plant-Pathogenic Oomycetes.</title>
        <authorList>
            <person name="Puopolo G."/>
            <person name="Sonego P."/>
            <person name="Engelen K."/>
            <person name="Pertot I."/>
        </authorList>
    </citation>
    <scope>NUCLEOTIDE SEQUENCE [LARGE SCALE GENOMIC DNA]</scope>
    <source>
        <strain evidence="13 14">AZ78</strain>
    </source>
</reference>
<dbReference type="InterPro" id="IPR036942">
    <property type="entry name" value="Beta-barrel_TonB_sf"/>
</dbReference>
<dbReference type="InterPro" id="IPR039426">
    <property type="entry name" value="TonB-dep_rcpt-like"/>
</dbReference>
<protein>
    <submittedName>
        <fullName evidence="13">TonB-dependent receptor</fullName>
    </submittedName>
</protein>
<evidence type="ECO:0000256" key="10">
    <source>
        <dbReference type="SAM" id="SignalP"/>
    </source>
</evidence>
<proteinExistence type="inferred from homology"/>
<comment type="caution">
    <text evidence="13">The sequence shown here is derived from an EMBL/GenBank/DDBJ whole genome shotgun (WGS) entry which is preliminary data.</text>
</comment>